<dbReference type="GO" id="GO:0004519">
    <property type="term" value="F:endonuclease activity"/>
    <property type="evidence" value="ECO:0007669"/>
    <property type="project" value="InterPro"/>
</dbReference>
<accession>A0A7M3SU84</accession>
<dbReference type="InterPro" id="IPR002711">
    <property type="entry name" value="HNH"/>
</dbReference>
<dbReference type="Pfam" id="PF02720">
    <property type="entry name" value="DUF222"/>
    <property type="match status" value="1"/>
</dbReference>
<dbReference type="GO" id="GO:0003676">
    <property type="term" value="F:nucleic acid binding"/>
    <property type="evidence" value="ECO:0007669"/>
    <property type="project" value="InterPro"/>
</dbReference>
<organism evidence="4 5">
    <name type="scientific">Gordonia crocea</name>
    <dbReference type="NCBI Taxonomy" id="589162"/>
    <lineage>
        <taxon>Bacteria</taxon>
        <taxon>Bacillati</taxon>
        <taxon>Actinomycetota</taxon>
        <taxon>Actinomycetes</taxon>
        <taxon>Mycobacteriales</taxon>
        <taxon>Gordoniaceae</taxon>
        <taxon>Gordonia</taxon>
    </lineage>
</organism>
<gene>
    <name evidence="4" type="ORF">nbrc107697_02470</name>
</gene>
<feature type="compositionally biased region" description="Pro residues" evidence="2">
    <location>
        <begin position="187"/>
        <end position="196"/>
    </location>
</feature>
<name>A0A7M3SU84_9ACTN</name>
<keyword evidence="5" id="KW-1185">Reference proteome</keyword>
<feature type="domain" description="HNH nuclease" evidence="3">
    <location>
        <begin position="348"/>
        <end position="413"/>
    </location>
</feature>
<dbReference type="SMART" id="SM00507">
    <property type="entry name" value="HNHc"/>
    <property type="match status" value="1"/>
</dbReference>
<dbReference type="CDD" id="cd00085">
    <property type="entry name" value="HNHc"/>
    <property type="match status" value="1"/>
</dbReference>
<dbReference type="AlphaFoldDB" id="A0A7M3SU84"/>
<dbReference type="EMBL" id="BJOU01000001">
    <property type="protein sequence ID" value="GED96208.1"/>
    <property type="molecule type" value="Genomic_DNA"/>
</dbReference>
<dbReference type="Proteomes" id="UP000444980">
    <property type="component" value="Unassembled WGS sequence"/>
</dbReference>
<evidence type="ECO:0000259" key="3">
    <source>
        <dbReference type="SMART" id="SM00507"/>
    </source>
</evidence>
<dbReference type="GO" id="GO:0008270">
    <property type="term" value="F:zinc ion binding"/>
    <property type="evidence" value="ECO:0007669"/>
    <property type="project" value="InterPro"/>
</dbReference>
<evidence type="ECO:0000256" key="2">
    <source>
        <dbReference type="SAM" id="MobiDB-lite"/>
    </source>
</evidence>
<sequence>MGGLMNHDELAAFVTELADDLAPTAVESGTGVGALMASAEAIADDKALLGVMVTAVRMGNIASYLLAAATARAEAVGIPVRHRLKNGRDLLRELPLAPATVNRVARLAQHLDDLPNLVREVRDGDLTVDHADAVIRGLDHIATRMGADGFTEVRDKTASTLLAHARIDQPAQVMEMARELGHELAPLDPPSTPPADNPSLNQASITRTDEGRVTLEADLDQLSGEKLHTALDALAKPIPAPDGSPDPRPRAQRTADALVSVITAYLASRNRPTVGGVVPHITMTVPLPVLVGSGGEGDSRVARLGFTGSVSAETAREIACGSTEVTALITADSVPLDAKRTQRFVTGTLRKALEARDGGCQFPGCGRPPAWCPGAGSASERAQSKQGHHIQHWADGGETNLKNTVLLCSMHHHTYVHGKGWNIQIGIDGHPWFQPPEGGEPIRCHNRRTLTLANHAAA</sequence>
<proteinExistence type="inferred from homology"/>
<evidence type="ECO:0000313" key="5">
    <source>
        <dbReference type="Proteomes" id="UP000444980"/>
    </source>
</evidence>
<evidence type="ECO:0000256" key="1">
    <source>
        <dbReference type="ARBA" id="ARBA00023450"/>
    </source>
</evidence>
<dbReference type="Pfam" id="PF01844">
    <property type="entry name" value="HNH"/>
    <property type="match status" value="1"/>
</dbReference>
<feature type="region of interest" description="Disordered" evidence="2">
    <location>
        <begin position="184"/>
        <end position="211"/>
    </location>
</feature>
<comment type="similarity">
    <text evidence="1">Belongs to the Rv1128c/1148c/1588c/1702c/1945/3466 family.</text>
</comment>
<dbReference type="InterPro" id="IPR003870">
    <property type="entry name" value="DUF222"/>
</dbReference>
<evidence type="ECO:0000313" key="4">
    <source>
        <dbReference type="EMBL" id="GED96208.1"/>
    </source>
</evidence>
<dbReference type="InterPro" id="IPR003615">
    <property type="entry name" value="HNH_nuc"/>
</dbReference>
<protein>
    <recommendedName>
        <fullName evidence="3">HNH nuclease domain-containing protein</fullName>
    </recommendedName>
</protein>
<comment type="caution">
    <text evidence="4">The sequence shown here is derived from an EMBL/GenBank/DDBJ whole genome shotgun (WGS) entry which is preliminary data.</text>
</comment>
<reference evidence="5" key="1">
    <citation type="submission" date="2019-06" db="EMBL/GenBank/DDBJ databases">
        <title>Gordonia isolated from sludge of a wastewater treatment plant.</title>
        <authorList>
            <person name="Tamura T."/>
            <person name="Aoyama K."/>
            <person name="Kang Y."/>
            <person name="Saito S."/>
            <person name="Akiyama N."/>
            <person name="Yazawa K."/>
            <person name="Gonoi T."/>
            <person name="Mikami Y."/>
        </authorList>
    </citation>
    <scope>NUCLEOTIDE SEQUENCE [LARGE SCALE GENOMIC DNA]</scope>
    <source>
        <strain evidence="5">NBRC 107697</strain>
    </source>
</reference>